<accession>A0ABS0SML3</accession>
<organism evidence="1 2">
    <name type="scientific">Capnocytophaga periodontitidis</name>
    <dbReference type="NCBI Taxonomy" id="2795027"/>
    <lineage>
        <taxon>Bacteria</taxon>
        <taxon>Pseudomonadati</taxon>
        <taxon>Bacteroidota</taxon>
        <taxon>Flavobacteriia</taxon>
        <taxon>Flavobacteriales</taxon>
        <taxon>Flavobacteriaceae</taxon>
        <taxon>Capnocytophaga</taxon>
    </lineage>
</organism>
<protein>
    <submittedName>
        <fullName evidence="1">Type II toxin-antitoxin system RelE/ParE family toxin</fullName>
    </submittedName>
</protein>
<proteinExistence type="predicted"/>
<evidence type="ECO:0000313" key="1">
    <source>
        <dbReference type="EMBL" id="MBI1647015.1"/>
    </source>
</evidence>
<dbReference type="Gene3D" id="3.30.2310.20">
    <property type="entry name" value="RelE-like"/>
    <property type="match status" value="1"/>
</dbReference>
<comment type="caution">
    <text evidence="1">The sequence shown here is derived from an EMBL/GenBank/DDBJ whole genome shotgun (WGS) entry which is preliminary data.</text>
</comment>
<sequence length="109" mass="13248">MDFELMIHRQAEIDLEEIVVYYNKIRENLGFEVYEEIYSYIQEIKSRPFSFRKEIEQVRVCFTKRFHFGIYFLIVEELSKIWIIGAINAKEDPNKLLRRLTIVNIPKND</sequence>
<dbReference type="EMBL" id="JAEFDC010000005">
    <property type="protein sequence ID" value="MBI1647015.1"/>
    <property type="molecule type" value="Genomic_DNA"/>
</dbReference>
<dbReference type="Proteomes" id="UP000641139">
    <property type="component" value="Unassembled WGS sequence"/>
</dbReference>
<name>A0ABS0SML3_9FLAO</name>
<dbReference type="RefSeq" id="WP_198466680.1">
    <property type="nucleotide sequence ID" value="NZ_JAEFDC010000005.1"/>
</dbReference>
<dbReference type="InterPro" id="IPR035093">
    <property type="entry name" value="RelE/ParE_toxin_dom_sf"/>
</dbReference>
<reference evidence="1 2" key="1">
    <citation type="journal article" date="2021" name="Int. J. Syst. Evol. Microbiol.">
        <title>Capnocytophaga periodontitidis sp. nov., isolated from subgingival plaque of periodontitis patient.</title>
        <authorList>
            <person name="Zhang Y."/>
            <person name="Qiao D."/>
            <person name="Shi W."/>
            <person name="Wu D."/>
            <person name="Cai M."/>
        </authorList>
    </citation>
    <scope>NUCLEOTIDE SEQUENCE [LARGE SCALE GENOMIC DNA]</scope>
    <source>
        <strain evidence="1 2">051621</strain>
    </source>
</reference>
<evidence type="ECO:0000313" key="2">
    <source>
        <dbReference type="Proteomes" id="UP000641139"/>
    </source>
</evidence>
<keyword evidence="2" id="KW-1185">Reference proteome</keyword>
<gene>
    <name evidence="1" type="ORF">I7X30_08085</name>
</gene>